<evidence type="ECO:0000256" key="5">
    <source>
        <dbReference type="SAM" id="Phobius"/>
    </source>
</evidence>
<dbReference type="InterPro" id="IPR004853">
    <property type="entry name" value="Sugar_P_trans_dom"/>
</dbReference>
<dbReference type="InterPro" id="IPR050186">
    <property type="entry name" value="TPT_transporter"/>
</dbReference>
<evidence type="ECO:0000256" key="4">
    <source>
        <dbReference type="ARBA" id="ARBA00023136"/>
    </source>
</evidence>
<reference evidence="7 8" key="1">
    <citation type="submission" date="2014-04" db="EMBL/GenBank/DDBJ databases">
        <authorList>
            <consortium name="DOE Joint Genome Institute"/>
            <person name="Kuo A."/>
            <person name="Kohler A."/>
            <person name="Jargeat P."/>
            <person name="Nagy L.G."/>
            <person name="Floudas D."/>
            <person name="Copeland A."/>
            <person name="Barry K.W."/>
            <person name="Cichocki N."/>
            <person name="Veneault-Fourrey C."/>
            <person name="LaButti K."/>
            <person name="Lindquist E.A."/>
            <person name="Lipzen A."/>
            <person name="Lundell T."/>
            <person name="Morin E."/>
            <person name="Murat C."/>
            <person name="Sun H."/>
            <person name="Tunlid A."/>
            <person name="Henrissat B."/>
            <person name="Grigoriev I.V."/>
            <person name="Hibbett D.S."/>
            <person name="Martin F."/>
            <person name="Nordberg H.P."/>
            <person name="Cantor M.N."/>
            <person name="Hua S.X."/>
        </authorList>
    </citation>
    <scope>NUCLEOTIDE SEQUENCE [LARGE SCALE GENOMIC DNA]</scope>
    <source>
        <strain evidence="7 8">Ve08.2h10</strain>
    </source>
</reference>
<dbReference type="AlphaFoldDB" id="A0A0D0DWM6"/>
<dbReference type="STRING" id="930991.A0A0D0DWM6"/>
<evidence type="ECO:0000256" key="3">
    <source>
        <dbReference type="ARBA" id="ARBA00022989"/>
    </source>
</evidence>
<evidence type="ECO:0000256" key="1">
    <source>
        <dbReference type="ARBA" id="ARBA00004141"/>
    </source>
</evidence>
<feature type="transmembrane region" description="Helical" evidence="5">
    <location>
        <begin position="244"/>
        <end position="265"/>
    </location>
</feature>
<proteinExistence type="predicted"/>
<dbReference type="GO" id="GO:0016020">
    <property type="term" value="C:membrane"/>
    <property type="evidence" value="ECO:0007669"/>
    <property type="project" value="UniProtKB-SubCell"/>
</dbReference>
<feature type="transmembrane region" description="Helical" evidence="5">
    <location>
        <begin position="285"/>
        <end position="305"/>
    </location>
</feature>
<comment type="subcellular location">
    <subcellularLocation>
        <location evidence="1">Membrane</location>
        <topology evidence="1">Multi-pass membrane protein</topology>
    </subcellularLocation>
</comment>
<keyword evidence="2 5" id="KW-0812">Transmembrane</keyword>
<dbReference type="FunCoup" id="A0A0D0DWM6">
    <property type="interactions" value="385"/>
</dbReference>
<dbReference type="InParanoid" id="A0A0D0DWM6"/>
<feature type="transmembrane region" description="Helical" evidence="5">
    <location>
        <begin position="204"/>
        <end position="223"/>
    </location>
</feature>
<feature type="transmembrane region" description="Helical" evidence="5">
    <location>
        <begin position="154"/>
        <end position="174"/>
    </location>
</feature>
<dbReference type="OrthoDB" id="18894at2759"/>
<gene>
    <name evidence="7" type="ORF">PAXRUDRAFT_831652</name>
</gene>
<protein>
    <recommendedName>
        <fullName evidence="6">Sugar phosphate transporter domain-containing protein</fullName>
    </recommendedName>
</protein>
<organism evidence="7 8">
    <name type="scientific">Paxillus rubicundulus Ve08.2h10</name>
    <dbReference type="NCBI Taxonomy" id="930991"/>
    <lineage>
        <taxon>Eukaryota</taxon>
        <taxon>Fungi</taxon>
        <taxon>Dikarya</taxon>
        <taxon>Basidiomycota</taxon>
        <taxon>Agaricomycotina</taxon>
        <taxon>Agaricomycetes</taxon>
        <taxon>Agaricomycetidae</taxon>
        <taxon>Boletales</taxon>
        <taxon>Paxilineae</taxon>
        <taxon>Paxillaceae</taxon>
        <taxon>Paxillus</taxon>
    </lineage>
</organism>
<keyword evidence="8" id="KW-1185">Reference proteome</keyword>
<feature type="domain" description="Sugar phosphate transporter" evidence="6">
    <location>
        <begin position="60"/>
        <end position="352"/>
    </location>
</feature>
<dbReference type="InterPro" id="IPR037185">
    <property type="entry name" value="EmrE-like"/>
</dbReference>
<accession>A0A0D0DWM6</accession>
<sequence length="358" mass="39648">MAHHSPTDISPELSEQEITFYDAQPDDDGSDSGSDGDVHIASEAEKKRLWWRNAVINTCFILSWFLFATVLSVYNKWMFSPDHFAFPYPLFVTTLHMLVQFLLAAILRFVFPTRFRPDKKPSLRDYSIKAAPAAMATGLDIGLSNVSLKTITLSFYTMCKSSSLIFVLFFAFLFRLETFSMRLVIVILIIFSGVLLMVASETAFVLSGFLLVMAASVCGGLRWSLTQLVMMDKAMGFDSPPVTIYWLSPVMGISLAITSIIWEGWGRVFSSPFFANVASTANTALMLLSPGVVAFCMVLSEYYIIQRAGVLPMSIAGIAKEVSTITISAWFFGDELTPVNITGVSITICGVLSFRYAE</sequence>
<dbReference type="EMBL" id="KN825509">
    <property type="protein sequence ID" value="KIK90509.1"/>
    <property type="molecule type" value="Genomic_DNA"/>
</dbReference>
<name>A0A0D0DWM6_9AGAM</name>
<feature type="transmembrane region" description="Helical" evidence="5">
    <location>
        <begin position="54"/>
        <end position="74"/>
    </location>
</feature>
<dbReference type="HOGENOM" id="CLU_022332_1_3_1"/>
<dbReference type="PANTHER" id="PTHR11132">
    <property type="entry name" value="SOLUTE CARRIER FAMILY 35"/>
    <property type="match status" value="1"/>
</dbReference>
<keyword evidence="3 5" id="KW-1133">Transmembrane helix</keyword>
<evidence type="ECO:0000256" key="2">
    <source>
        <dbReference type="ARBA" id="ARBA00022692"/>
    </source>
</evidence>
<reference evidence="8" key="2">
    <citation type="submission" date="2015-01" db="EMBL/GenBank/DDBJ databases">
        <title>Evolutionary Origins and Diversification of the Mycorrhizal Mutualists.</title>
        <authorList>
            <consortium name="DOE Joint Genome Institute"/>
            <consortium name="Mycorrhizal Genomics Consortium"/>
            <person name="Kohler A."/>
            <person name="Kuo A."/>
            <person name="Nagy L.G."/>
            <person name="Floudas D."/>
            <person name="Copeland A."/>
            <person name="Barry K.W."/>
            <person name="Cichocki N."/>
            <person name="Veneault-Fourrey C."/>
            <person name="LaButti K."/>
            <person name="Lindquist E.A."/>
            <person name="Lipzen A."/>
            <person name="Lundell T."/>
            <person name="Morin E."/>
            <person name="Murat C."/>
            <person name="Riley R."/>
            <person name="Ohm R."/>
            <person name="Sun H."/>
            <person name="Tunlid A."/>
            <person name="Henrissat B."/>
            <person name="Grigoriev I.V."/>
            <person name="Hibbett D.S."/>
            <person name="Martin F."/>
        </authorList>
    </citation>
    <scope>NUCLEOTIDE SEQUENCE [LARGE SCALE GENOMIC DNA]</scope>
    <source>
        <strain evidence="8">Ve08.2h10</strain>
    </source>
</reference>
<dbReference type="Proteomes" id="UP000054538">
    <property type="component" value="Unassembled WGS sequence"/>
</dbReference>
<evidence type="ECO:0000313" key="7">
    <source>
        <dbReference type="EMBL" id="KIK90509.1"/>
    </source>
</evidence>
<feature type="transmembrane region" description="Helical" evidence="5">
    <location>
        <begin position="86"/>
        <end position="110"/>
    </location>
</feature>
<feature type="transmembrane region" description="Helical" evidence="5">
    <location>
        <begin position="181"/>
        <end position="198"/>
    </location>
</feature>
<keyword evidence="4 5" id="KW-0472">Membrane</keyword>
<dbReference type="SUPFAM" id="SSF103481">
    <property type="entry name" value="Multidrug resistance efflux transporter EmrE"/>
    <property type="match status" value="1"/>
</dbReference>
<dbReference type="Pfam" id="PF03151">
    <property type="entry name" value="TPT"/>
    <property type="match status" value="1"/>
</dbReference>
<evidence type="ECO:0000259" key="6">
    <source>
        <dbReference type="Pfam" id="PF03151"/>
    </source>
</evidence>
<evidence type="ECO:0000313" key="8">
    <source>
        <dbReference type="Proteomes" id="UP000054538"/>
    </source>
</evidence>